<organism evidence="2 3">
    <name type="scientific">Trichonephila clavipes</name>
    <name type="common">Golden silk orbweaver</name>
    <name type="synonym">Nephila clavipes</name>
    <dbReference type="NCBI Taxonomy" id="2585209"/>
    <lineage>
        <taxon>Eukaryota</taxon>
        <taxon>Metazoa</taxon>
        <taxon>Ecdysozoa</taxon>
        <taxon>Arthropoda</taxon>
        <taxon>Chelicerata</taxon>
        <taxon>Arachnida</taxon>
        <taxon>Araneae</taxon>
        <taxon>Araneomorphae</taxon>
        <taxon>Entelegynae</taxon>
        <taxon>Araneoidea</taxon>
        <taxon>Nephilidae</taxon>
        <taxon>Trichonephila</taxon>
    </lineage>
</organism>
<comment type="caution">
    <text evidence="2">The sequence shown here is derived from an EMBL/GenBank/DDBJ whole genome shotgun (WGS) entry which is preliminary data.</text>
</comment>
<name>A0A8X6VBZ4_TRICX</name>
<protein>
    <submittedName>
        <fullName evidence="2">Uncharacterized protein</fullName>
    </submittedName>
</protein>
<evidence type="ECO:0000313" key="3">
    <source>
        <dbReference type="Proteomes" id="UP000887159"/>
    </source>
</evidence>
<dbReference type="Proteomes" id="UP000887159">
    <property type="component" value="Unassembled WGS sequence"/>
</dbReference>
<feature type="transmembrane region" description="Helical" evidence="1">
    <location>
        <begin position="6"/>
        <end position="26"/>
    </location>
</feature>
<evidence type="ECO:0000313" key="2">
    <source>
        <dbReference type="EMBL" id="GFY06994.1"/>
    </source>
</evidence>
<accession>A0A8X6VBZ4</accession>
<reference evidence="2" key="1">
    <citation type="submission" date="2020-08" db="EMBL/GenBank/DDBJ databases">
        <title>Multicomponent nature underlies the extraordinary mechanical properties of spider dragline silk.</title>
        <authorList>
            <person name="Kono N."/>
            <person name="Nakamura H."/>
            <person name="Mori M."/>
            <person name="Yoshida Y."/>
            <person name="Ohtoshi R."/>
            <person name="Malay A.D."/>
            <person name="Moran D.A.P."/>
            <person name="Tomita M."/>
            <person name="Numata K."/>
            <person name="Arakawa K."/>
        </authorList>
    </citation>
    <scope>NUCLEOTIDE SEQUENCE</scope>
</reference>
<keyword evidence="3" id="KW-1185">Reference proteome</keyword>
<keyword evidence="1" id="KW-0472">Membrane</keyword>
<evidence type="ECO:0000256" key="1">
    <source>
        <dbReference type="SAM" id="Phobius"/>
    </source>
</evidence>
<proteinExistence type="predicted"/>
<gene>
    <name evidence="2" type="ORF">TNCV_4202651</name>
</gene>
<dbReference type="EMBL" id="BMAU01021266">
    <property type="protein sequence ID" value="GFY06994.1"/>
    <property type="molecule type" value="Genomic_DNA"/>
</dbReference>
<keyword evidence="1" id="KW-1133">Transmembrane helix</keyword>
<dbReference type="AlphaFoldDB" id="A0A8X6VBZ4"/>
<keyword evidence="1" id="KW-0812">Transmembrane</keyword>
<sequence length="93" mass="10846">MLYLLYVKIVIFASNAVPYVIMAIQWETWRNLGDRAKLASFLVTKLVTLVSSRPYGFFWKLVGKTTIISRSMTQAVLSQRIREVYKYGDIHRN</sequence>